<dbReference type="InterPro" id="IPR013986">
    <property type="entry name" value="DExx_box_DNA_helicase_dom_sf"/>
</dbReference>
<dbReference type="Gene3D" id="1.10.10.160">
    <property type="match status" value="1"/>
</dbReference>
<name>A0A9D2IE54_9FIRM</name>
<proteinExistence type="inferred from homology"/>
<dbReference type="CDD" id="cd17932">
    <property type="entry name" value="DEXQc_UvrD"/>
    <property type="match status" value="1"/>
</dbReference>
<dbReference type="GO" id="GO:0000725">
    <property type="term" value="P:recombinational repair"/>
    <property type="evidence" value="ECO:0007669"/>
    <property type="project" value="TreeGrafter"/>
</dbReference>
<dbReference type="EMBL" id="DXCL01000042">
    <property type="protein sequence ID" value="HIZ04006.1"/>
    <property type="molecule type" value="Genomic_DNA"/>
</dbReference>
<evidence type="ECO:0000256" key="2">
    <source>
        <dbReference type="ARBA" id="ARBA00022741"/>
    </source>
</evidence>
<dbReference type="Gene3D" id="1.10.486.10">
    <property type="entry name" value="PCRA, domain 4"/>
    <property type="match status" value="1"/>
</dbReference>
<gene>
    <name evidence="14" type="ORF">H9727_06945</name>
</gene>
<comment type="catalytic activity">
    <reaction evidence="10">
        <text>ATP + H2O = ADP + phosphate + H(+)</text>
        <dbReference type="Rhea" id="RHEA:13065"/>
        <dbReference type="ChEBI" id="CHEBI:15377"/>
        <dbReference type="ChEBI" id="CHEBI:15378"/>
        <dbReference type="ChEBI" id="CHEBI:30616"/>
        <dbReference type="ChEBI" id="CHEBI:43474"/>
        <dbReference type="ChEBI" id="CHEBI:456216"/>
        <dbReference type="EC" id="5.6.2.4"/>
    </reaction>
</comment>
<dbReference type="GO" id="GO:0016787">
    <property type="term" value="F:hydrolase activity"/>
    <property type="evidence" value="ECO:0007669"/>
    <property type="project" value="UniProtKB-UniRule"/>
</dbReference>
<keyword evidence="7" id="KW-0413">Isomerase</keyword>
<feature type="binding site" evidence="11">
    <location>
        <begin position="27"/>
        <end position="34"/>
    </location>
    <ligand>
        <name>ATP</name>
        <dbReference type="ChEBI" id="CHEBI:30616"/>
    </ligand>
</feature>
<evidence type="ECO:0000256" key="3">
    <source>
        <dbReference type="ARBA" id="ARBA00022801"/>
    </source>
</evidence>
<evidence type="ECO:0000259" key="13">
    <source>
        <dbReference type="PROSITE" id="PS51217"/>
    </source>
</evidence>
<keyword evidence="2 11" id="KW-0547">Nucleotide-binding</keyword>
<dbReference type="PROSITE" id="PS51198">
    <property type="entry name" value="UVRD_HELICASE_ATP_BIND"/>
    <property type="match status" value="1"/>
</dbReference>
<dbReference type="AlphaFoldDB" id="A0A9D2IE54"/>
<comment type="caution">
    <text evidence="14">The sequence shown here is derived from an EMBL/GenBank/DDBJ whole genome shotgun (WGS) entry which is preliminary data.</text>
</comment>
<dbReference type="Pfam" id="PF13361">
    <property type="entry name" value="UvrD_C"/>
    <property type="match status" value="1"/>
</dbReference>
<keyword evidence="4 11" id="KW-0347">Helicase</keyword>
<reference evidence="14" key="2">
    <citation type="submission" date="2021-04" db="EMBL/GenBank/DDBJ databases">
        <authorList>
            <person name="Gilroy R."/>
        </authorList>
    </citation>
    <scope>NUCLEOTIDE SEQUENCE</scope>
    <source>
        <strain evidence="14">CHK187-5294</strain>
    </source>
</reference>
<reference evidence="14" key="1">
    <citation type="journal article" date="2021" name="PeerJ">
        <title>Extensive microbial diversity within the chicken gut microbiome revealed by metagenomics and culture.</title>
        <authorList>
            <person name="Gilroy R."/>
            <person name="Ravi A."/>
            <person name="Getino M."/>
            <person name="Pursley I."/>
            <person name="Horton D.L."/>
            <person name="Alikhan N.F."/>
            <person name="Baker D."/>
            <person name="Gharbi K."/>
            <person name="Hall N."/>
            <person name="Watson M."/>
            <person name="Adriaenssens E.M."/>
            <person name="Foster-Nyarko E."/>
            <person name="Jarju S."/>
            <person name="Secka A."/>
            <person name="Antonio M."/>
            <person name="Oren A."/>
            <person name="Chaudhuri R.R."/>
            <person name="La Ragione R."/>
            <person name="Hildebrand F."/>
            <person name="Pallen M.J."/>
        </authorList>
    </citation>
    <scope>NUCLEOTIDE SEQUENCE</scope>
    <source>
        <strain evidence="14">CHK187-5294</strain>
    </source>
</reference>
<evidence type="ECO:0000256" key="7">
    <source>
        <dbReference type="ARBA" id="ARBA00023235"/>
    </source>
</evidence>
<dbReference type="GO" id="GO:0033202">
    <property type="term" value="C:DNA helicase complex"/>
    <property type="evidence" value="ECO:0007669"/>
    <property type="project" value="TreeGrafter"/>
</dbReference>
<organism evidence="14 15">
    <name type="scientific">Candidatus Borkfalkia avistercoris</name>
    <dbReference type="NCBI Taxonomy" id="2838504"/>
    <lineage>
        <taxon>Bacteria</taxon>
        <taxon>Bacillati</taxon>
        <taxon>Bacillota</taxon>
        <taxon>Clostridia</taxon>
        <taxon>Christensenellales</taxon>
        <taxon>Christensenellaceae</taxon>
        <taxon>Candidatus Borkfalkia</taxon>
    </lineage>
</organism>
<dbReference type="SUPFAM" id="SSF52540">
    <property type="entry name" value="P-loop containing nucleoside triphosphate hydrolases"/>
    <property type="match status" value="1"/>
</dbReference>
<dbReference type="EC" id="5.6.2.4" evidence="9"/>
<accession>A0A9D2IE54</accession>
<dbReference type="Pfam" id="PF00580">
    <property type="entry name" value="UvrD-helicase"/>
    <property type="match status" value="1"/>
</dbReference>
<dbReference type="PANTHER" id="PTHR11070:SF2">
    <property type="entry name" value="ATP-DEPENDENT DNA HELICASE SRS2"/>
    <property type="match status" value="1"/>
</dbReference>
<comment type="catalytic activity">
    <reaction evidence="8">
        <text>Couples ATP hydrolysis with the unwinding of duplex DNA by translocating in the 3'-5' direction.</text>
        <dbReference type="EC" id="5.6.2.4"/>
    </reaction>
</comment>
<evidence type="ECO:0000256" key="6">
    <source>
        <dbReference type="ARBA" id="ARBA00023125"/>
    </source>
</evidence>
<protein>
    <recommendedName>
        <fullName evidence="9">DNA 3'-5' helicase</fullName>
        <ecNumber evidence="9">5.6.2.4</ecNumber>
    </recommendedName>
</protein>
<dbReference type="PANTHER" id="PTHR11070">
    <property type="entry name" value="UVRD / RECB / PCRA DNA HELICASE FAMILY MEMBER"/>
    <property type="match status" value="1"/>
</dbReference>
<keyword evidence="3 11" id="KW-0378">Hydrolase</keyword>
<dbReference type="Proteomes" id="UP000824132">
    <property type="component" value="Unassembled WGS sequence"/>
</dbReference>
<dbReference type="InterPro" id="IPR014016">
    <property type="entry name" value="UvrD-like_ATP-bd"/>
</dbReference>
<dbReference type="InterPro" id="IPR000212">
    <property type="entry name" value="DNA_helicase_UvrD/REP"/>
</dbReference>
<evidence type="ECO:0000256" key="11">
    <source>
        <dbReference type="PROSITE-ProRule" id="PRU00560"/>
    </source>
</evidence>
<sequence>MDKILEKLNPEQIKPVLDTEGAVLVLAGAGSGKTRVLTSRIAYLVEEKGVYPSSVLAITFTNKAAKEMKERLSRMVDGAEKMWICTIHSMCVRILRQYAERIGYNKNFSIYSETERNNVIKKSFAECGETDEKLLKNVKFHIANAKTLGLAPEAYAEKNRDVKNIGSIERVYAAYQAHLKAYNALDFDDLLTETLRLLETDKDALEYLSGRFRYIHVDEFQDTNRVQYEIVRLLSSVHGNLFCVGDDDQSIYGWRGAKIENILEFEKDFKGAKVYKLEQNYRSTKNILKLANSVIKNNGRRKEKVLWTENGEGAEAGYFQAATESDEALYVARTISDLMRTKDYDFSDFAVLMRINALTRSFEQEFSKYNIPFKVFGGFRFYERREIKDLLAYLRIINNPFDSEAAVRVINVPKRGIGAKTVETLEAYAEQTGLSVYDAVLAVDELPLTAGSRQKVKAFGQLLKSLVIKGAEEGADELVRDVINDSGILSMYADDSDESINKKANIDEFVNSVDEFCKLNKGATLADFLNQVTLSSDTDEMDESEYVTLATIHSVKGLEFKTVFVVGMEENIMPVSRASYDDDDLEEERRLMYVAITRARERLYLTRSESRYLYGKREATMPSRFIAEMGFDAPRSPYGSYVRRAADTSYSRGYSGYASYGRRFARDASRDDDDYGYQSDLPPEPAKAAPAFNAAAAYRQALRPAAANAGEKDYSAFKPGVKVRHPKFGEGMIVATKGQGSALVVNVSFPGLGIKALSAQLAPLTVL</sequence>
<feature type="domain" description="UvrD-like helicase C-terminal" evidence="13">
    <location>
        <begin position="285"/>
        <end position="557"/>
    </location>
</feature>
<dbReference type="Pfam" id="PF21196">
    <property type="entry name" value="PcrA_UvrD_tudor"/>
    <property type="match status" value="1"/>
</dbReference>
<dbReference type="CDD" id="cd18807">
    <property type="entry name" value="SF1_C_UvrD"/>
    <property type="match status" value="1"/>
</dbReference>
<evidence type="ECO:0000256" key="5">
    <source>
        <dbReference type="ARBA" id="ARBA00022840"/>
    </source>
</evidence>
<dbReference type="Gene3D" id="3.40.50.300">
    <property type="entry name" value="P-loop containing nucleotide triphosphate hydrolases"/>
    <property type="match status" value="2"/>
</dbReference>
<dbReference type="GO" id="GO:0005829">
    <property type="term" value="C:cytosol"/>
    <property type="evidence" value="ECO:0007669"/>
    <property type="project" value="TreeGrafter"/>
</dbReference>
<feature type="domain" description="UvrD-like helicase ATP-binding" evidence="12">
    <location>
        <begin position="6"/>
        <end position="284"/>
    </location>
</feature>
<evidence type="ECO:0000313" key="15">
    <source>
        <dbReference type="Proteomes" id="UP000824132"/>
    </source>
</evidence>
<dbReference type="GO" id="GO:0005524">
    <property type="term" value="F:ATP binding"/>
    <property type="evidence" value="ECO:0007669"/>
    <property type="project" value="UniProtKB-UniRule"/>
</dbReference>
<comment type="similarity">
    <text evidence="1">Belongs to the helicase family. UvrD subfamily.</text>
</comment>
<evidence type="ECO:0000256" key="4">
    <source>
        <dbReference type="ARBA" id="ARBA00022806"/>
    </source>
</evidence>
<keyword evidence="5 11" id="KW-0067">ATP-binding</keyword>
<evidence type="ECO:0000259" key="12">
    <source>
        <dbReference type="PROSITE" id="PS51198"/>
    </source>
</evidence>
<dbReference type="InterPro" id="IPR014017">
    <property type="entry name" value="DNA_helicase_UvrD-like_C"/>
</dbReference>
<evidence type="ECO:0000256" key="8">
    <source>
        <dbReference type="ARBA" id="ARBA00034617"/>
    </source>
</evidence>
<evidence type="ECO:0000256" key="9">
    <source>
        <dbReference type="ARBA" id="ARBA00034808"/>
    </source>
</evidence>
<dbReference type="InterPro" id="IPR027417">
    <property type="entry name" value="P-loop_NTPase"/>
</dbReference>
<evidence type="ECO:0000313" key="14">
    <source>
        <dbReference type="EMBL" id="HIZ04006.1"/>
    </source>
</evidence>
<keyword evidence="6" id="KW-0238">DNA-binding</keyword>
<dbReference type="GO" id="GO:0043138">
    <property type="term" value="F:3'-5' DNA helicase activity"/>
    <property type="evidence" value="ECO:0007669"/>
    <property type="project" value="UniProtKB-EC"/>
</dbReference>
<dbReference type="PROSITE" id="PS51217">
    <property type="entry name" value="UVRD_HELICASE_CTER"/>
    <property type="match status" value="1"/>
</dbReference>
<evidence type="ECO:0000256" key="1">
    <source>
        <dbReference type="ARBA" id="ARBA00009922"/>
    </source>
</evidence>
<dbReference type="GO" id="GO:0003677">
    <property type="term" value="F:DNA binding"/>
    <property type="evidence" value="ECO:0007669"/>
    <property type="project" value="UniProtKB-KW"/>
</dbReference>
<evidence type="ECO:0000256" key="10">
    <source>
        <dbReference type="ARBA" id="ARBA00048988"/>
    </source>
</evidence>